<dbReference type="AlphaFoldDB" id="A0A2K2U1R4"/>
<organism evidence="2 3">
    <name type="scientific">Rubneribacter badeniensis</name>
    <dbReference type="NCBI Taxonomy" id="2070688"/>
    <lineage>
        <taxon>Bacteria</taxon>
        <taxon>Bacillati</taxon>
        <taxon>Actinomycetota</taxon>
        <taxon>Coriobacteriia</taxon>
        <taxon>Eggerthellales</taxon>
        <taxon>Eggerthellaceae</taxon>
        <taxon>Rubneribacter</taxon>
    </lineage>
</organism>
<keyword evidence="1" id="KW-0812">Transmembrane</keyword>
<keyword evidence="1" id="KW-1133">Transmembrane helix</keyword>
<feature type="transmembrane region" description="Helical" evidence="1">
    <location>
        <begin position="53"/>
        <end position="74"/>
    </location>
</feature>
<evidence type="ECO:0000256" key="1">
    <source>
        <dbReference type="SAM" id="Phobius"/>
    </source>
</evidence>
<feature type="transmembrane region" description="Helical" evidence="1">
    <location>
        <begin position="228"/>
        <end position="247"/>
    </location>
</feature>
<comment type="caution">
    <text evidence="2">The sequence shown here is derived from an EMBL/GenBank/DDBJ whole genome shotgun (WGS) entry which is preliminary data.</text>
</comment>
<dbReference type="Proteomes" id="UP000236488">
    <property type="component" value="Unassembled WGS sequence"/>
</dbReference>
<accession>A0A2K2U1R4</accession>
<feature type="transmembrane region" description="Helical" evidence="1">
    <location>
        <begin position="201"/>
        <end position="222"/>
    </location>
</feature>
<proteinExistence type="predicted"/>
<sequence length="359" mass="37586">MEPSLPPLGSRSAPDVHRAGAGARFAFAILAVLALYAVDLVCVLAAPEAASDLMRAVAVPFDLMVCAPAAFYLIVLRRFGLSPALVLPVVALGGAASAALAPVGRPSLHLPLAAAALALEAAIVVREGRKVARAYRAAKVASSRPNDWFAAALGVLVRSERIARLGADELAAEWYLVRSWGRTPDIPPGCRAFSQHRRSGHAALVGTIVAVMLVETAAVHLLMARWSAPAACALTALSLYACAILVGDARATALSPLLVDDRALTVRWGARFCERIPLDAVRSVGSSEPGEDAPKSERLSLAAMGARPCWIELSRPVPVRTAFGGVRAIRWLCVGPDDPDAFARAALEARDALATPVPA</sequence>
<gene>
    <name evidence="2" type="ORF">C2L80_13260</name>
</gene>
<dbReference type="EMBL" id="PPEL01000147">
    <property type="protein sequence ID" value="PNV64194.1"/>
    <property type="molecule type" value="Genomic_DNA"/>
</dbReference>
<reference evidence="2 3" key="1">
    <citation type="journal article" date="2018" name="Int. J. Syst. Evol. Microbiol.">
        <title>Rubneribacter badeniensis gen. nov., sp. nov. and Enteroscipio rubneri gen. nov., sp. nov., new members of the Eggerthellaceae isolated from human faeces.</title>
        <authorList>
            <person name="Danylec N."/>
            <person name="Gobl A."/>
            <person name="Stoll D.A."/>
            <person name="Hetzer B."/>
            <person name="Kulling S.E."/>
            <person name="Huch M."/>
        </authorList>
    </citation>
    <scope>NUCLEOTIDE SEQUENCE [LARGE SCALE GENOMIC DNA]</scope>
    <source>
        <strain evidence="2 3">ResAG-85</strain>
    </source>
</reference>
<feature type="transmembrane region" description="Helical" evidence="1">
    <location>
        <begin position="21"/>
        <end position="47"/>
    </location>
</feature>
<keyword evidence="3" id="KW-1185">Reference proteome</keyword>
<protein>
    <submittedName>
        <fullName evidence="2">Uncharacterized protein</fullName>
    </submittedName>
</protein>
<evidence type="ECO:0000313" key="2">
    <source>
        <dbReference type="EMBL" id="PNV64194.1"/>
    </source>
</evidence>
<dbReference type="RefSeq" id="WP_087196114.1">
    <property type="nucleotide sequence ID" value="NZ_PPEL01000147.1"/>
</dbReference>
<name>A0A2K2U1R4_9ACTN</name>
<feature type="transmembrane region" description="Helical" evidence="1">
    <location>
        <begin position="107"/>
        <end position="125"/>
    </location>
</feature>
<keyword evidence="1" id="KW-0472">Membrane</keyword>
<feature type="transmembrane region" description="Helical" evidence="1">
    <location>
        <begin position="81"/>
        <end position="101"/>
    </location>
</feature>
<evidence type="ECO:0000313" key="3">
    <source>
        <dbReference type="Proteomes" id="UP000236488"/>
    </source>
</evidence>